<gene>
    <name evidence="2" type="ORF">CYY_006566</name>
</gene>
<name>A0A8J4URF3_9MYCE</name>
<feature type="region of interest" description="Disordered" evidence="1">
    <location>
        <begin position="75"/>
        <end position="94"/>
    </location>
</feature>
<protein>
    <submittedName>
        <fullName evidence="2">Uncharacterized protein</fullName>
    </submittedName>
</protein>
<proteinExistence type="predicted"/>
<evidence type="ECO:0000313" key="3">
    <source>
        <dbReference type="Proteomes" id="UP000695562"/>
    </source>
</evidence>
<dbReference type="PANTHER" id="PTHR37332">
    <property type="entry name" value="EXPRESSED PROTEIN"/>
    <property type="match status" value="1"/>
</dbReference>
<dbReference type="Proteomes" id="UP000695562">
    <property type="component" value="Unassembled WGS sequence"/>
</dbReference>
<feature type="region of interest" description="Disordered" evidence="1">
    <location>
        <begin position="339"/>
        <end position="396"/>
    </location>
</feature>
<reference evidence="2" key="1">
    <citation type="submission" date="2020-01" db="EMBL/GenBank/DDBJ databases">
        <title>Development of genomics and gene disruption for Polysphondylium violaceum indicates a role for the polyketide synthase stlB in stalk morphogenesis.</title>
        <authorList>
            <person name="Narita B."/>
            <person name="Kawabe Y."/>
            <person name="Kin K."/>
            <person name="Saito T."/>
            <person name="Gibbs R."/>
            <person name="Kuspa A."/>
            <person name="Muzny D."/>
            <person name="Queller D."/>
            <person name="Richards S."/>
            <person name="Strassman J."/>
            <person name="Sucgang R."/>
            <person name="Worley K."/>
            <person name="Schaap P."/>
        </authorList>
    </citation>
    <scope>NUCLEOTIDE SEQUENCE</scope>
    <source>
        <strain evidence="2">QSvi11</strain>
    </source>
</reference>
<evidence type="ECO:0000313" key="2">
    <source>
        <dbReference type="EMBL" id="KAF2072121.1"/>
    </source>
</evidence>
<accession>A0A8J4URF3</accession>
<feature type="region of interest" description="Disordered" evidence="1">
    <location>
        <begin position="100"/>
        <end position="120"/>
    </location>
</feature>
<evidence type="ECO:0000256" key="1">
    <source>
        <dbReference type="SAM" id="MobiDB-lite"/>
    </source>
</evidence>
<dbReference type="EMBL" id="AJWJ01000309">
    <property type="protein sequence ID" value="KAF2072121.1"/>
    <property type="molecule type" value="Genomic_DNA"/>
</dbReference>
<keyword evidence="3" id="KW-1185">Reference proteome</keyword>
<dbReference type="PANTHER" id="PTHR37332:SF1">
    <property type="entry name" value="ELMO DOMAIN-CONTAINING PROTEIN"/>
    <property type="match status" value="1"/>
</dbReference>
<dbReference type="OrthoDB" id="14339at2759"/>
<comment type="caution">
    <text evidence="2">The sequence shown here is derived from an EMBL/GenBank/DDBJ whole genome shotgun (WGS) entry which is preliminary data.</text>
</comment>
<dbReference type="AlphaFoldDB" id="A0A8J4URF3"/>
<sequence>MDAIVTKMEETLERKKSIANIVEKRTMVIDYIKRIHEAAYYAGIGTSASMLTNSNSTSSVGGANGGATSGISSTLNTSNSSLSTSNSTSSLSSLNNSSGNLANIANNNQNNNNNNNNNNTIKPIHWMNVAMIQKTDFDSMIQKSDLEKNPEIQKRLLGWFCLGFSLSPLTTADKGPSYIRSLLQLIEEYDYHFELGSAMQGVKVLLSKKQPTHTVVNENEHIKAKIGKIGTTVVYEFLKIFNISIAKDLDYFHVVFSLLEILEQIYKKMDKETCSSKYVYEALLKIDSRLKHHIFGFLAKEIDKMALQIIKDQLDFTMISTSIKDKDIQQHNFNVQSKISNNVNSSNNNSNNNNNNNSNIVVNNNNNSNGTNTKDNLNTSNNNNPTSSSKGSISSD</sequence>
<feature type="compositionally biased region" description="Low complexity" evidence="1">
    <location>
        <begin position="339"/>
        <end position="389"/>
    </location>
</feature>
<organism evidence="2 3">
    <name type="scientific">Polysphondylium violaceum</name>
    <dbReference type="NCBI Taxonomy" id="133409"/>
    <lineage>
        <taxon>Eukaryota</taxon>
        <taxon>Amoebozoa</taxon>
        <taxon>Evosea</taxon>
        <taxon>Eumycetozoa</taxon>
        <taxon>Dictyostelia</taxon>
        <taxon>Dictyosteliales</taxon>
        <taxon>Dictyosteliaceae</taxon>
        <taxon>Polysphondylium</taxon>
    </lineage>
</organism>